<keyword evidence="2" id="KW-1185">Reference proteome</keyword>
<name>A0A2V3W5G7_9BACI</name>
<sequence length="342" mass="39521">MHQEIKYYVHGHTAEGYVTFLQSNIKDIKKIIILQHPSNIVKTKVLKKIANFYSKEYDLEIISSPQSKEYVDGIIVRELSVAILANNDPSIENEIIVDLTEFIPGSSDKAVHMPEKNQLYEEAYAYFKRGLEIHDDLEKIYINEMDFTKADHAAENCIAELFHDTETSSQPITVYKRLFGTNTPDGIVNHVQDLIEPIQNRIFIKGRAGTGKSVFMKKVLEACHQYGYDVEVYHCSFDPKSLDMLIIRDLDCCLFDSTPPHELFPTRIGDAIVDLYEQTVTKGTDEKYEAEITHYTKRYKAEMKKGLKKLEATKELEEKKEKSWLHTEINNFDQIVEEIMPK</sequence>
<comment type="caution">
    <text evidence="1">The sequence shown here is derived from an EMBL/GenBank/DDBJ whole genome shotgun (WGS) entry which is preliminary data.</text>
</comment>
<dbReference type="Proteomes" id="UP000247978">
    <property type="component" value="Unassembled WGS sequence"/>
</dbReference>
<dbReference type="EMBL" id="QJJQ01000002">
    <property type="protein sequence ID" value="PXW89557.1"/>
    <property type="molecule type" value="Genomic_DNA"/>
</dbReference>
<evidence type="ECO:0000313" key="1">
    <source>
        <dbReference type="EMBL" id="PXW89557.1"/>
    </source>
</evidence>
<organism evidence="1 2">
    <name type="scientific">Pseudogracilibacillus auburnensis</name>
    <dbReference type="NCBI Taxonomy" id="1494959"/>
    <lineage>
        <taxon>Bacteria</taxon>
        <taxon>Bacillati</taxon>
        <taxon>Bacillota</taxon>
        <taxon>Bacilli</taxon>
        <taxon>Bacillales</taxon>
        <taxon>Bacillaceae</taxon>
        <taxon>Pseudogracilibacillus</taxon>
    </lineage>
</organism>
<dbReference type="RefSeq" id="WP_110394265.1">
    <property type="nucleotide sequence ID" value="NZ_JBHUHB010000001.1"/>
</dbReference>
<protein>
    <submittedName>
        <fullName evidence="1">Uncharacterized protein</fullName>
    </submittedName>
</protein>
<dbReference type="AlphaFoldDB" id="A0A2V3W5G7"/>
<proteinExistence type="predicted"/>
<dbReference type="SUPFAM" id="SSF52540">
    <property type="entry name" value="P-loop containing nucleoside triphosphate hydrolases"/>
    <property type="match status" value="1"/>
</dbReference>
<dbReference type="InterPro" id="IPR027417">
    <property type="entry name" value="P-loop_NTPase"/>
</dbReference>
<evidence type="ECO:0000313" key="2">
    <source>
        <dbReference type="Proteomes" id="UP000247978"/>
    </source>
</evidence>
<reference evidence="1 2" key="1">
    <citation type="submission" date="2018-05" db="EMBL/GenBank/DDBJ databases">
        <title>Genomic Encyclopedia of Type Strains, Phase IV (KMG-IV): sequencing the most valuable type-strain genomes for metagenomic binning, comparative biology and taxonomic classification.</title>
        <authorList>
            <person name="Goeker M."/>
        </authorList>
    </citation>
    <scope>NUCLEOTIDE SEQUENCE [LARGE SCALE GENOMIC DNA]</scope>
    <source>
        <strain evidence="1 2">DSM 28556</strain>
    </source>
</reference>
<accession>A0A2V3W5G7</accession>
<dbReference type="Gene3D" id="3.40.50.300">
    <property type="entry name" value="P-loop containing nucleotide triphosphate hydrolases"/>
    <property type="match status" value="1"/>
</dbReference>
<gene>
    <name evidence="1" type="ORF">DFR56_102335</name>
</gene>